<dbReference type="GO" id="GO:0016787">
    <property type="term" value="F:hydrolase activity"/>
    <property type="evidence" value="ECO:0007669"/>
    <property type="project" value="UniProtKB-KW"/>
</dbReference>
<dbReference type="PANTHER" id="PTHR48081">
    <property type="entry name" value="AB HYDROLASE SUPERFAMILY PROTEIN C4A8.06C"/>
    <property type="match status" value="1"/>
</dbReference>
<dbReference type="EMBL" id="JAQOWY010000009">
    <property type="protein sequence ID" value="KAK1856421.1"/>
    <property type="molecule type" value="Genomic_DNA"/>
</dbReference>
<protein>
    <submittedName>
        <fullName evidence="3">Arylesterase monooxygenase</fullName>
    </submittedName>
</protein>
<evidence type="ECO:0000313" key="3">
    <source>
        <dbReference type="EMBL" id="KAK1856421.1"/>
    </source>
</evidence>
<evidence type="ECO:0000313" key="4">
    <source>
        <dbReference type="Proteomes" id="UP001243330"/>
    </source>
</evidence>
<evidence type="ECO:0000259" key="2">
    <source>
        <dbReference type="Pfam" id="PF07859"/>
    </source>
</evidence>
<dbReference type="InterPro" id="IPR013094">
    <property type="entry name" value="AB_hydrolase_3"/>
</dbReference>
<keyword evidence="3" id="KW-0560">Oxidoreductase</keyword>
<proteinExistence type="predicted"/>
<name>A0AAD9AXJ9_9PEZI</name>
<dbReference type="Proteomes" id="UP001243330">
    <property type="component" value="Unassembled WGS sequence"/>
</dbReference>
<sequence>MLDIRNFPALRSAYATTTLFLPQHINMSLSTLHYDPEFAAVLSGVNIPPPPATFKDVFELREWGDSLLEGLGFGMPIPENVLQTIIPFESHDGTVLNITHFSNSNKPKNSTQQPAVFYVHGGGMVAGSVELYAPNIANAVDSYGLDFFAVDYRLAPEQPGPKLTEDVYYGLKYLSDHAKEYHVDNKRIAIMGDSAGGGLAAGAALLARDRALSPPIAKQVLIYPMLDDRTRLPENSAYTQFLLWTENANQLGWSSVLGEGVAGNPKANASIYAAPGRAKNLRGLPPTYIDVGQLDLFMFEDIAYANKLAEAEVEVELHILPGLPHAFEFASNATLVKQALQSRKRALMQV</sequence>
<keyword evidence="3" id="KW-0503">Monooxygenase</keyword>
<organism evidence="3 4">
    <name type="scientific">Colletotrichum chrysophilum</name>
    <dbReference type="NCBI Taxonomy" id="1836956"/>
    <lineage>
        <taxon>Eukaryota</taxon>
        <taxon>Fungi</taxon>
        <taxon>Dikarya</taxon>
        <taxon>Ascomycota</taxon>
        <taxon>Pezizomycotina</taxon>
        <taxon>Sordariomycetes</taxon>
        <taxon>Hypocreomycetidae</taxon>
        <taxon>Glomerellales</taxon>
        <taxon>Glomerellaceae</taxon>
        <taxon>Colletotrichum</taxon>
        <taxon>Colletotrichum gloeosporioides species complex</taxon>
    </lineage>
</organism>
<dbReference type="SUPFAM" id="SSF53474">
    <property type="entry name" value="alpha/beta-Hydrolases"/>
    <property type="match status" value="1"/>
</dbReference>
<dbReference type="InterPro" id="IPR050300">
    <property type="entry name" value="GDXG_lipolytic_enzyme"/>
</dbReference>
<dbReference type="Gene3D" id="3.40.50.1820">
    <property type="entry name" value="alpha/beta hydrolase"/>
    <property type="match status" value="1"/>
</dbReference>
<evidence type="ECO:0000256" key="1">
    <source>
        <dbReference type="ARBA" id="ARBA00022801"/>
    </source>
</evidence>
<gene>
    <name evidence="3" type="ORF">CCHR01_00992</name>
</gene>
<dbReference type="InterPro" id="IPR029058">
    <property type="entry name" value="AB_hydrolase_fold"/>
</dbReference>
<reference evidence="3" key="1">
    <citation type="submission" date="2023-01" db="EMBL/GenBank/DDBJ databases">
        <title>Colletotrichum chrysophilum M932 genome sequence.</title>
        <authorList>
            <person name="Baroncelli R."/>
        </authorList>
    </citation>
    <scope>NUCLEOTIDE SEQUENCE</scope>
    <source>
        <strain evidence="3">M932</strain>
    </source>
</reference>
<dbReference type="Pfam" id="PF07859">
    <property type="entry name" value="Abhydrolase_3"/>
    <property type="match status" value="1"/>
</dbReference>
<dbReference type="GO" id="GO:0004497">
    <property type="term" value="F:monooxygenase activity"/>
    <property type="evidence" value="ECO:0007669"/>
    <property type="project" value="UniProtKB-KW"/>
</dbReference>
<dbReference type="PANTHER" id="PTHR48081:SF8">
    <property type="entry name" value="ALPHA_BETA HYDROLASE FOLD-3 DOMAIN-CONTAINING PROTEIN-RELATED"/>
    <property type="match status" value="1"/>
</dbReference>
<feature type="domain" description="Alpha/beta hydrolase fold-3" evidence="2">
    <location>
        <begin position="116"/>
        <end position="327"/>
    </location>
</feature>
<dbReference type="AlphaFoldDB" id="A0AAD9AXJ9"/>
<accession>A0AAD9AXJ9</accession>
<keyword evidence="1" id="KW-0378">Hydrolase</keyword>
<keyword evidence="4" id="KW-1185">Reference proteome</keyword>
<comment type="caution">
    <text evidence="3">The sequence shown here is derived from an EMBL/GenBank/DDBJ whole genome shotgun (WGS) entry which is preliminary data.</text>
</comment>